<comment type="similarity">
    <text evidence="2">Belongs to the DAMOX/DASOX family.</text>
</comment>
<dbReference type="Gene3D" id="3.30.9.10">
    <property type="entry name" value="D-Amino Acid Oxidase, subunit A, domain 2"/>
    <property type="match status" value="1"/>
</dbReference>
<dbReference type="PIRSF" id="PIRSF000189">
    <property type="entry name" value="D-aa_oxidase"/>
    <property type="match status" value="1"/>
</dbReference>
<dbReference type="EMBL" id="MLYV02000705">
    <property type="protein sequence ID" value="PSR79234.1"/>
    <property type="molecule type" value="Genomic_DNA"/>
</dbReference>
<dbReference type="GO" id="GO:0071949">
    <property type="term" value="F:FAD binding"/>
    <property type="evidence" value="ECO:0007669"/>
    <property type="project" value="InterPro"/>
</dbReference>
<keyword evidence="4 6" id="KW-0274">FAD</keyword>
<feature type="domain" description="FAD dependent oxidoreductase" evidence="7">
    <location>
        <begin position="37"/>
        <end position="402"/>
    </location>
</feature>
<keyword evidence="3" id="KW-0285">Flavoprotein</keyword>
<accession>A0A2R6NXG2</accession>
<evidence type="ECO:0000256" key="4">
    <source>
        <dbReference type="ARBA" id="ARBA00022827"/>
    </source>
</evidence>
<feature type="binding site" evidence="6">
    <location>
        <position position="287"/>
    </location>
    <ligand>
        <name>D-dopa</name>
        <dbReference type="ChEBI" id="CHEBI:149689"/>
    </ligand>
</feature>
<evidence type="ECO:0000256" key="2">
    <source>
        <dbReference type="ARBA" id="ARBA00006730"/>
    </source>
</evidence>
<dbReference type="Pfam" id="PF01266">
    <property type="entry name" value="DAO"/>
    <property type="match status" value="1"/>
</dbReference>
<dbReference type="AlphaFoldDB" id="A0A2R6NXG2"/>
<proteinExistence type="inferred from homology"/>
<dbReference type="OrthoDB" id="2015447at2759"/>
<dbReference type="SUPFAM" id="SSF54373">
    <property type="entry name" value="FAD-linked reductases, C-terminal domain"/>
    <property type="match status" value="1"/>
</dbReference>
<evidence type="ECO:0000313" key="9">
    <source>
        <dbReference type="Proteomes" id="UP000186601"/>
    </source>
</evidence>
<feature type="binding site" evidence="6">
    <location>
        <position position="360"/>
    </location>
    <ligand>
        <name>D-dopa</name>
        <dbReference type="ChEBI" id="CHEBI:149689"/>
    </ligand>
</feature>
<organism evidence="8 9">
    <name type="scientific">Hermanssonia centrifuga</name>
    <dbReference type="NCBI Taxonomy" id="98765"/>
    <lineage>
        <taxon>Eukaryota</taxon>
        <taxon>Fungi</taxon>
        <taxon>Dikarya</taxon>
        <taxon>Basidiomycota</taxon>
        <taxon>Agaricomycotina</taxon>
        <taxon>Agaricomycetes</taxon>
        <taxon>Polyporales</taxon>
        <taxon>Meruliaceae</taxon>
        <taxon>Hermanssonia</taxon>
    </lineage>
</organism>
<comment type="caution">
    <text evidence="8">The sequence shown here is derived from an EMBL/GenBank/DDBJ whole genome shotgun (WGS) entry which is preliminary data.</text>
</comment>
<dbReference type="InterPro" id="IPR006076">
    <property type="entry name" value="FAD-dep_OxRdtase"/>
</dbReference>
<evidence type="ECO:0000313" key="8">
    <source>
        <dbReference type="EMBL" id="PSR79234.1"/>
    </source>
</evidence>
<gene>
    <name evidence="8" type="ORF">PHLCEN_2v7092</name>
</gene>
<protein>
    <recommendedName>
        <fullName evidence="7">FAD dependent oxidoreductase domain-containing protein</fullName>
    </recommendedName>
</protein>
<dbReference type="InterPro" id="IPR023209">
    <property type="entry name" value="DAO"/>
</dbReference>
<keyword evidence="9" id="KW-1185">Reference proteome</keyword>
<feature type="binding site" evidence="6">
    <location>
        <begin position="391"/>
        <end position="396"/>
    </location>
    <ligand>
        <name>FAD</name>
        <dbReference type="ChEBI" id="CHEBI:57692"/>
    </ligand>
</feature>
<reference evidence="8 9" key="1">
    <citation type="submission" date="2018-02" db="EMBL/GenBank/DDBJ databases">
        <title>Genome sequence of the basidiomycete white-rot fungus Phlebia centrifuga.</title>
        <authorList>
            <person name="Granchi Z."/>
            <person name="Peng M."/>
            <person name="de Vries R.P."/>
            <person name="Hilden K."/>
            <person name="Makela M.R."/>
            <person name="Grigoriev I."/>
            <person name="Riley R."/>
        </authorList>
    </citation>
    <scope>NUCLEOTIDE SEQUENCE [LARGE SCALE GENOMIC DNA]</scope>
    <source>
        <strain evidence="8 9">FBCC195</strain>
    </source>
</reference>
<evidence type="ECO:0000256" key="1">
    <source>
        <dbReference type="ARBA" id="ARBA00001974"/>
    </source>
</evidence>
<dbReference type="GO" id="GO:0019478">
    <property type="term" value="P:D-amino acid catabolic process"/>
    <property type="evidence" value="ECO:0007669"/>
    <property type="project" value="TreeGrafter"/>
</dbReference>
<dbReference type="SUPFAM" id="SSF51971">
    <property type="entry name" value="Nucleotide-binding domain"/>
    <property type="match status" value="1"/>
</dbReference>
<keyword evidence="5" id="KW-0560">Oxidoreductase</keyword>
<dbReference type="STRING" id="98765.A0A2R6NXG2"/>
<feature type="binding site" evidence="6">
    <location>
        <position position="246"/>
    </location>
    <ligand>
        <name>FAD</name>
        <dbReference type="ChEBI" id="CHEBI:57692"/>
    </ligand>
</feature>
<evidence type="ECO:0000256" key="5">
    <source>
        <dbReference type="ARBA" id="ARBA00023002"/>
    </source>
</evidence>
<comment type="cofactor">
    <cofactor evidence="1 6">
        <name>FAD</name>
        <dbReference type="ChEBI" id="CHEBI:57692"/>
    </cofactor>
</comment>
<sequence>MPGISITSPKVYLSQEAGELVLRQGLNPNRMKYADTRVLIIGGGVTGLTPVKNAWTLLDAGYSVTVVSDRWASLEDRITSQIAGALWEWPPAVCGRHTDLVSLRLSKSWCMTSYRVFDKLQKLYPAGGRDGHGIRMRVANFFFDKPIEENAEEYEKMMEIEAAHIRGFKRDPLLAKKHAVSRTAGVVDAYKHESPVVDTDAYMMWLRSLVVSKGARLVTDRISGDLIYMEDELMEMYDAQVIINATGLGGYELAADKTVYPLRGALIRVVNDGTRFPLVTEALVVAHDYEKRDDDGGIVFIVPRNDRTLILGGIAQPYEHQLDLTLDSPEIRRMRERCNKFVPGLADAEYDIDPLVQGLRPVRGENVRVERELRRKQDGSLSRVVHSYGQGGSGFTLSFGCAGDVLNLVKEVEACVPPTPLKSGHA</sequence>
<dbReference type="GO" id="GO:0005737">
    <property type="term" value="C:cytoplasm"/>
    <property type="evidence" value="ECO:0007669"/>
    <property type="project" value="TreeGrafter"/>
</dbReference>
<name>A0A2R6NXG2_9APHY</name>
<feature type="binding site" evidence="6">
    <location>
        <position position="392"/>
    </location>
    <ligand>
        <name>D-dopa</name>
        <dbReference type="ChEBI" id="CHEBI:149689"/>
    </ligand>
</feature>
<dbReference type="Gene3D" id="3.40.50.720">
    <property type="entry name" value="NAD(P)-binding Rossmann-like Domain"/>
    <property type="match status" value="1"/>
</dbReference>
<evidence type="ECO:0000256" key="3">
    <source>
        <dbReference type="ARBA" id="ARBA00022630"/>
    </source>
</evidence>
<dbReference type="GO" id="GO:0003884">
    <property type="term" value="F:D-amino-acid oxidase activity"/>
    <property type="evidence" value="ECO:0007669"/>
    <property type="project" value="InterPro"/>
</dbReference>
<dbReference type="PANTHER" id="PTHR11530">
    <property type="entry name" value="D-AMINO ACID OXIDASE"/>
    <property type="match status" value="1"/>
</dbReference>
<feature type="binding site" evidence="6">
    <location>
        <begin position="69"/>
        <end position="70"/>
    </location>
    <ligand>
        <name>FAD</name>
        <dbReference type="ChEBI" id="CHEBI:57692"/>
    </ligand>
</feature>
<feature type="binding site" evidence="6">
    <location>
        <begin position="79"/>
        <end position="80"/>
    </location>
    <ligand>
        <name>FAD</name>
        <dbReference type="ChEBI" id="CHEBI:57692"/>
    </ligand>
</feature>
<evidence type="ECO:0000256" key="6">
    <source>
        <dbReference type="PIRSR" id="PIRSR000189-1"/>
    </source>
</evidence>
<evidence type="ECO:0000259" key="7">
    <source>
        <dbReference type="Pfam" id="PF01266"/>
    </source>
</evidence>
<dbReference type="Proteomes" id="UP000186601">
    <property type="component" value="Unassembled WGS sequence"/>
</dbReference>
<dbReference type="PANTHER" id="PTHR11530:SF25">
    <property type="entry name" value="FAD DEPENDENT OXIDOREDUCTASE DOMAIN-CONTAINING PROTEIN"/>
    <property type="match status" value="1"/>
</dbReference>